<feature type="transmembrane region" description="Helical" evidence="1">
    <location>
        <begin position="89"/>
        <end position="107"/>
    </location>
</feature>
<evidence type="ECO:0000256" key="1">
    <source>
        <dbReference type="SAM" id="Phobius"/>
    </source>
</evidence>
<keyword evidence="1" id="KW-1133">Transmembrane helix</keyword>
<organism evidence="2 3">
    <name type="scientific">Lysobacter auxotrophicus</name>
    <dbReference type="NCBI Taxonomy" id="2992573"/>
    <lineage>
        <taxon>Bacteria</taxon>
        <taxon>Pseudomonadati</taxon>
        <taxon>Pseudomonadota</taxon>
        <taxon>Gammaproteobacteria</taxon>
        <taxon>Lysobacterales</taxon>
        <taxon>Lysobacteraceae</taxon>
        <taxon>Lysobacter</taxon>
    </lineage>
</organism>
<name>A0ABN6UK28_9GAMM</name>
<sequence>MTTFGIVALCFGIYAMITEPGVWRRLWADLIERPSAAMSFRFILQPVMATIAAWKDGAKDAATGRSPYFWTVLTDPTRRRDRLAEGIHATSKVLAMGLAMDLAYQAFVLHHFYPVEAIIVAFLLAFLPYLLLRGPFARVMRARK</sequence>
<dbReference type="EMBL" id="AP027041">
    <property type="protein sequence ID" value="BDU16630.1"/>
    <property type="molecule type" value="Genomic_DNA"/>
</dbReference>
<proteinExistence type="predicted"/>
<feature type="transmembrane region" description="Helical" evidence="1">
    <location>
        <begin position="113"/>
        <end position="132"/>
    </location>
</feature>
<reference evidence="2 3" key="1">
    <citation type="journal article" date="2023" name="Int. J. Syst. Evol. Microbiol.">
        <title>Physiological and genomic analyses of cobalamin (vitamin B12)-auxotrophy of Lysobacter auxotrophicus sp. nov., a methionine-auxotrophic chitinolytic bacterium isolated from chitin-treated soil.</title>
        <authorList>
            <person name="Saito A."/>
            <person name="Dohra H."/>
            <person name="Hamada M."/>
            <person name="Moriuchi R."/>
            <person name="Kotsuchibashi Y."/>
            <person name="Mori K."/>
        </authorList>
    </citation>
    <scope>NUCLEOTIDE SEQUENCE [LARGE SCALE GENOMIC DNA]</scope>
    <source>
        <strain evidence="2 3">5-21a</strain>
    </source>
</reference>
<gene>
    <name evidence="2" type="ORF">LA521A_18310</name>
</gene>
<keyword evidence="1" id="KW-0472">Membrane</keyword>
<feature type="transmembrane region" description="Helical" evidence="1">
    <location>
        <begin position="6"/>
        <end position="23"/>
    </location>
</feature>
<accession>A0ABN6UK28</accession>
<evidence type="ECO:0000313" key="3">
    <source>
        <dbReference type="Proteomes" id="UP001317822"/>
    </source>
</evidence>
<keyword evidence="3" id="KW-1185">Reference proteome</keyword>
<keyword evidence="1" id="KW-0812">Transmembrane</keyword>
<evidence type="ECO:0000313" key="2">
    <source>
        <dbReference type="EMBL" id="BDU16630.1"/>
    </source>
</evidence>
<protein>
    <submittedName>
        <fullName evidence="2">Uncharacterized protein</fullName>
    </submittedName>
</protein>
<dbReference type="Proteomes" id="UP001317822">
    <property type="component" value="Chromosome"/>
</dbReference>
<dbReference type="RefSeq" id="WP_281778626.1">
    <property type="nucleotide sequence ID" value="NZ_AP027041.1"/>
</dbReference>